<proteinExistence type="predicted"/>
<sequence>MLIFKNIKSNCPTHGLPGNVAGVSHSTFPSALIHNRLMTEWLHEPQLLGSSRAVCGKDEKALNWAKKRCCCAGWVGKDGLWRVEQLSKS</sequence>
<organism evidence="1 2">
    <name type="scientific">Phytophthora megakarya</name>
    <dbReference type="NCBI Taxonomy" id="4795"/>
    <lineage>
        <taxon>Eukaryota</taxon>
        <taxon>Sar</taxon>
        <taxon>Stramenopiles</taxon>
        <taxon>Oomycota</taxon>
        <taxon>Peronosporomycetes</taxon>
        <taxon>Peronosporales</taxon>
        <taxon>Peronosporaceae</taxon>
        <taxon>Phytophthora</taxon>
    </lineage>
</organism>
<dbReference type="Proteomes" id="UP000198211">
    <property type="component" value="Unassembled WGS sequence"/>
</dbReference>
<accession>A0A225WC01</accession>
<gene>
    <name evidence="1" type="ORF">PHMEG_00011834</name>
</gene>
<dbReference type="EMBL" id="NBNE01001290">
    <property type="protein sequence ID" value="OWZ14649.1"/>
    <property type="molecule type" value="Genomic_DNA"/>
</dbReference>
<evidence type="ECO:0000313" key="2">
    <source>
        <dbReference type="Proteomes" id="UP000198211"/>
    </source>
</evidence>
<protein>
    <submittedName>
        <fullName evidence="1">Uncharacterized protein</fullName>
    </submittedName>
</protein>
<reference evidence="2" key="1">
    <citation type="submission" date="2017-03" db="EMBL/GenBank/DDBJ databases">
        <title>Phytopthora megakarya and P. palmivora, two closely related causual agents of cacao black pod achieved similar genome size and gene model numbers by different mechanisms.</title>
        <authorList>
            <person name="Ali S."/>
            <person name="Shao J."/>
            <person name="Larry D.J."/>
            <person name="Kronmiller B."/>
            <person name="Shen D."/>
            <person name="Strem M.D."/>
            <person name="Melnick R.L."/>
            <person name="Guiltinan M.J."/>
            <person name="Tyler B.M."/>
            <person name="Meinhardt L.W."/>
            <person name="Bailey B.A."/>
        </authorList>
    </citation>
    <scope>NUCLEOTIDE SEQUENCE [LARGE SCALE GENOMIC DNA]</scope>
    <source>
        <strain evidence="2">zdho120</strain>
    </source>
</reference>
<comment type="caution">
    <text evidence="1">The sequence shown here is derived from an EMBL/GenBank/DDBJ whole genome shotgun (WGS) entry which is preliminary data.</text>
</comment>
<evidence type="ECO:0000313" key="1">
    <source>
        <dbReference type="EMBL" id="OWZ14649.1"/>
    </source>
</evidence>
<keyword evidence="2" id="KW-1185">Reference proteome</keyword>
<name>A0A225WC01_9STRA</name>
<dbReference type="AlphaFoldDB" id="A0A225WC01"/>